<dbReference type="SMART" id="SM00962">
    <property type="entry name" value="SRP54"/>
    <property type="match status" value="1"/>
</dbReference>
<organism evidence="15 16">
    <name type="scientific">Cyberlindnera jadinii (strain ATCC 18201 / CBS 1600 / BCRC 20928 / JCM 3617 / NBRC 0987 / NRRL Y-1542)</name>
    <name type="common">Torula yeast</name>
    <name type="synonym">Candida utilis</name>
    <dbReference type="NCBI Taxonomy" id="983966"/>
    <lineage>
        <taxon>Eukaryota</taxon>
        <taxon>Fungi</taxon>
        <taxon>Dikarya</taxon>
        <taxon>Ascomycota</taxon>
        <taxon>Saccharomycotina</taxon>
        <taxon>Saccharomycetes</taxon>
        <taxon>Phaffomycetales</taxon>
        <taxon>Phaffomycetaceae</taxon>
        <taxon>Cyberlindnera</taxon>
    </lineage>
</organism>
<dbReference type="Gene3D" id="1.10.260.30">
    <property type="entry name" value="Signal recognition particle, SRP54 subunit, M-domain"/>
    <property type="match status" value="1"/>
</dbReference>
<evidence type="ECO:0000256" key="7">
    <source>
        <dbReference type="ARBA" id="ARBA00022824"/>
    </source>
</evidence>
<dbReference type="PANTHER" id="PTHR11564:SF5">
    <property type="entry name" value="SIGNAL RECOGNITION PARTICLE SUBUNIT SRP54"/>
    <property type="match status" value="1"/>
</dbReference>
<evidence type="ECO:0000256" key="8">
    <source>
        <dbReference type="ARBA" id="ARBA00022884"/>
    </source>
</evidence>
<dbReference type="PANTHER" id="PTHR11564">
    <property type="entry name" value="SIGNAL RECOGNITION PARTICLE 54K PROTEIN SRP54"/>
    <property type="match status" value="1"/>
</dbReference>
<evidence type="ECO:0000313" key="15">
    <source>
        <dbReference type="EMBL" id="CEP23223.1"/>
    </source>
</evidence>
<dbReference type="SMART" id="SM00382">
    <property type="entry name" value="AAA"/>
    <property type="match status" value="1"/>
</dbReference>
<keyword evidence="4 13" id="KW-0963">Cytoplasm</keyword>
<dbReference type="SUPFAM" id="SSF47446">
    <property type="entry name" value="Signal peptide-binding domain"/>
    <property type="match status" value="1"/>
</dbReference>
<dbReference type="InterPro" id="IPR006325">
    <property type="entry name" value="SRP54_euk"/>
</dbReference>
<evidence type="ECO:0000256" key="4">
    <source>
        <dbReference type="ARBA" id="ARBA00022490"/>
    </source>
</evidence>
<keyword evidence="7 13" id="KW-0256">Endoplasmic reticulum</keyword>
<keyword evidence="10 13" id="KW-0733">Signal recognition particle</keyword>
<keyword evidence="9 13" id="KW-0342">GTP-binding</keyword>
<dbReference type="InterPro" id="IPR036891">
    <property type="entry name" value="Signal_recog_part_SRP54_M_sf"/>
</dbReference>
<dbReference type="NCBIfam" id="TIGR01425">
    <property type="entry name" value="SRP54_euk"/>
    <property type="match status" value="1"/>
</dbReference>
<dbReference type="InterPro" id="IPR036225">
    <property type="entry name" value="SRP/SRP_N"/>
</dbReference>
<evidence type="ECO:0000256" key="13">
    <source>
        <dbReference type="RuleBase" id="RU364034"/>
    </source>
</evidence>
<dbReference type="SUPFAM" id="SSF47364">
    <property type="entry name" value="Domain of the SRP/SRP receptor G-proteins"/>
    <property type="match status" value="1"/>
</dbReference>
<dbReference type="GO" id="GO:0005786">
    <property type="term" value="C:signal recognition particle, endoplasmic reticulum targeting"/>
    <property type="evidence" value="ECO:0007669"/>
    <property type="project" value="UniProtKB-UniRule"/>
</dbReference>
<evidence type="ECO:0000256" key="5">
    <source>
        <dbReference type="ARBA" id="ARBA00022741"/>
    </source>
</evidence>
<dbReference type="GO" id="GO:0030942">
    <property type="term" value="F:endoplasmic reticulum signal peptide binding"/>
    <property type="evidence" value="ECO:0007669"/>
    <property type="project" value="TreeGrafter"/>
</dbReference>
<comment type="subunit">
    <text evidence="13">Fungal signal recognition particle consists of a 7S RNA molecule (scR1) and at least six protein subunits: srp72, srp68, srp54, sec65, srp21 and srp14.</text>
</comment>
<sequence length="542" mass="58718">MVLADLGLRINTAVSSAIKSSDVDSAIDVMLKEICNALLESDVNFKLVAKLRNDIRAKLNSDESVNAQQKKKIIQKVVFDELCALVDTGAEPYKPKKGKRNVIMFVGLQGAGKTTSCTKLAVYYKRRGFKVGLVCADTFRAGAFDQLKQNAAKANVPYYGSYTETNPVIVAKEGVEKFKKEKFDIIIVDTSGRHRQEEDLFQEMIEISEAVHPNQTIMVLDASIGQAAEAQSKAFKESSDFGSIILTKMDGHAKGGGAISAVAATHTPIVFIGTGEHTQDFESFNPKSFISKLLGIGDIQGLIEKVQSLDIDHKDTIKNIQEGKFTISNYQQQIQGILKLGPISQIANMVPGLGQMMNGINDNEAQNGFKKLMCVLDSMTKEELESDGKIFIEQPSRIVRVARGAALPVHEVEMILTQVNMMSGMAQQSKNMKDSGMAGMGGNPSQPQMQKMMRQMQSNPGMMANAMRNMQNIPGMGDMMKSMMGGQGAGAGGMPDMNQMMKAMQGMGLGGGAPGAPAGGMPDMSAMMNNPMMKQMMKNMGM</sequence>
<evidence type="ECO:0000256" key="12">
    <source>
        <dbReference type="ARBA" id="ARBA00048157"/>
    </source>
</evidence>
<evidence type="ECO:0000256" key="9">
    <source>
        <dbReference type="ARBA" id="ARBA00023134"/>
    </source>
</evidence>
<dbReference type="InterPro" id="IPR042101">
    <property type="entry name" value="SRP54_N_sf"/>
</dbReference>
<feature type="domain" description="SRP54-type proteins GTP-binding" evidence="14">
    <location>
        <begin position="268"/>
        <end position="281"/>
    </location>
</feature>
<dbReference type="CDD" id="cd17875">
    <property type="entry name" value="SRP54_G"/>
    <property type="match status" value="1"/>
</dbReference>
<dbReference type="Proteomes" id="UP000038830">
    <property type="component" value="Unassembled WGS sequence"/>
</dbReference>
<comment type="catalytic activity">
    <reaction evidence="12">
        <text>GTP + H2O = GDP + phosphate + H(+)</text>
        <dbReference type="Rhea" id="RHEA:19669"/>
        <dbReference type="ChEBI" id="CHEBI:15377"/>
        <dbReference type="ChEBI" id="CHEBI:15378"/>
        <dbReference type="ChEBI" id="CHEBI:37565"/>
        <dbReference type="ChEBI" id="CHEBI:43474"/>
        <dbReference type="ChEBI" id="CHEBI:58189"/>
        <dbReference type="EC" id="3.6.5.4"/>
    </reaction>
    <physiologicalReaction direction="left-to-right" evidence="12">
        <dbReference type="Rhea" id="RHEA:19670"/>
    </physiologicalReaction>
</comment>
<comment type="subcellular location">
    <subcellularLocation>
        <location evidence="2 13">Cytoplasm</location>
    </subcellularLocation>
    <subcellularLocation>
        <location evidence="1 13">Endoplasmic reticulum</location>
    </subcellularLocation>
</comment>
<evidence type="ECO:0000256" key="3">
    <source>
        <dbReference type="ARBA" id="ARBA00005450"/>
    </source>
</evidence>
<dbReference type="Pfam" id="PF02881">
    <property type="entry name" value="SRP54_N"/>
    <property type="match status" value="1"/>
</dbReference>
<proteinExistence type="inferred from homology"/>
<evidence type="ECO:0000313" key="16">
    <source>
        <dbReference type="Proteomes" id="UP000038830"/>
    </source>
</evidence>
<keyword evidence="8 13" id="KW-0694">RNA-binding</keyword>
<evidence type="ECO:0000256" key="10">
    <source>
        <dbReference type="ARBA" id="ARBA00023135"/>
    </source>
</evidence>
<dbReference type="GO" id="GO:0003924">
    <property type="term" value="F:GTPase activity"/>
    <property type="evidence" value="ECO:0007669"/>
    <property type="project" value="UniProtKB-UniRule"/>
</dbReference>
<dbReference type="InterPro" id="IPR003593">
    <property type="entry name" value="AAA+_ATPase"/>
</dbReference>
<dbReference type="FunFam" id="3.40.50.300:FF:000022">
    <property type="entry name" value="Signal recognition particle 54 kDa subunit"/>
    <property type="match status" value="1"/>
</dbReference>
<dbReference type="GO" id="GO:0008312">
    <property type="term" value="F:7S RNA binding"/>
    <property type="evidence" value="ECO:0007669"/>
    <property type="project" value="UniProtKB-UniRule"/>
</dbReference>
<comment type="domain">
    <text evidence="13">The NG domain, also named G domain, is a special guanosine triphosphatase (GTPase) domain, which binds GTP and forms a guanosine 5'-triphosphate (GTP)-dependent complex with a homologous NG domain in the SRP receptor subunit srp101. The two NG domains undergo cooperative rearrangements upon their assembly, which culminate in the reciprocal activation of the GTPase activity of one another. SRP receptor compaction upon binding with cargo-loaded SRP and GTPase rearrangement drive SRP-mediated cotranslational protein translocation into the ER.</text>
</comment>
<dbReference type="GO" id="GO:0005783">
    <property type="term" value="C:endoplasmic reticulum"/>
    <property type="evidence" value="ECO:0007669"/>
    <property type="project" value="UniProtKB-SubCell"/>
</dbReference>
<dbReference type="Gene3D" id="1.20.120.140">
    <property type="entry name" value="Signal recognition particle SRP54, nucleotide-binding domain"/>
    <property type="match status" value="1"/>
</dbReference>
<dbReference type="HAMAP" id="MF_00306">
    <property type="entry name" value="SRP54"/>
    <property type="match status" value="1"/>
</dbReference>
<dbReference type="GO" id="GO:0006616">
    <property type="term" value="P:SRP-dependent cotranslational protein targeting to membrane, translocation"/>
    <property type="evidence" value="ECO:0007669"/>
    <property type="project" value="TreeGrafter"/>
</dbReference>
<protein>
    <recommendedName>
        <fullName evidence="13">Signal recognition particle 54 kDa protein</fullName>
    </recommendedName>
</protein>
<dbReference type="InterPro" id="IPR004125">
    <property type="entry name" value="Signal_recog_particle_SRP54_M"/>
</dbReference>
<evidence type="ECO:0000259" key="14">
    <source>
        <dbReference type="PROSITE" id="PS00300"/>
    </source>
</evidence>
<keyword evidence="11 13" id="KW-0687">Ribonucleoprotein</keyword>
<dbReference type="InterPro" id="IPR000897">
    <property type="entry name" value="SRP54_GTPase_dom"/>
</dbReference>
<evidence type="ECO:0000256" key="6">
    <source>
        <dbReference type="ARBA" id="ARBA00022801"/>
    </source>
</evidence>
<accession>A0A0H5C5F5</accession>
<dbReference type="PROSITE" id="PS00300">
    <property type="entry name" value="SRP54"/>
    <property type="match status" value="1"/>
</dbReference>
<comment type="domain">
    <text evidence="13">The M domain binds the 7SL RNA and the signal sequence of presecretory proteins.</text>
</comment>
<dbReference type="InterPro" id="IPR027417">
    <property type="entry name" value="P-loop_NTPase"/>
</dbReference>
<dbReference type="SUPFAM" id="SSF52540">
    <property type="entry name" value="P-loop containing nucleoside triphosphate hydrolases"/>
    <property type="match status" value="1"/>
</dbReference>
<gene>
    <name evidence="15" type="ORF">BN1211_3756</name>
</gene>
<evidence type="ECO:0000256" key="1">
    <source>
        <dbReference type="ARBA" id="ARBA00004240"/>
    </source>
</evidence>
<keyword evidence="5 13" id="KW-0547">Nucleotide-binding</keyword>
<comment type="function">
    <text evidence="13">Signal-recognition-particle (SRP) assembly has a crucial role in targeting secretory proteins to the rough endoplasmic reticulum (ER) membrane. SRP is required for the cotranslational protein translocation for ER import and preferentially recognizes strongly hydrophobic signal sequences. It is involved in targeting the nascent chain-ribosome (RNC) complex to the ER and is proposed to participate in the arrest of nascent chain elongation during membrane targeting. SRP54 binds to the signal sequence of presecretory protein when they emerge from the ribosomes. SRP54 interacts with the scR1 RNA and mediates the association of the resulting SRP-RNC complex with the signal recognition particle receptor (SR) via its alpha subunit SRP101. Both, SRP54 and SRP101, are locked in their GTP bound forms in the SRP-RNC-SR complex, which dissociates upon transferring the signal sequence to the protein-conducting channel (translocon). After signal sequence transfer, SRP54 and SRP101 act as reciprocal GTPase-activating proteins (GAPs), thereby resolving their association.</text>
</comment>
<dbReference type="GO" id="GO:0005525">
    <property type="term" value="F:GTP binding"/>
    <property type="evidence" value="ECO:0007669"/>
    <property type="project" value="UniProtKB-UniRule"/>
</dbReference>
<evidence type="ECO:0000256" key="2">
    <source>
        <dbReference type="ARBA" id="ARBA00004496"/>
    </source>
</evidence>
<dbReference type="GO" id="GO:0005829">
    <property type="term" value="C:cytosol"/>
    <property type="evidence" value="ECO:0007669"/>
    <property type="project" value="TreeGrafter"/>
</dbReference>
<dbReference type="AlphaFoldDB" id="A0A0H5C5F5"/>
<dbReference type="SMART" id="SM00963">
    <property type="entry name" value="SRP54_N"/>
    <property type="match status" value="1"/>
</dbReference>
<name>A0A0H5C5F5_CYBJN</name>
<comment type="similarity">
    <text evidence="3 13">Belongs to the GTP-binding SRP family. SRP54 subfamily.</text>
</comment>
<keyword evidence="6" id="KW-0378">Hydrolase</keyword>
<dbReference type="InterPro" id="IPR013822">
    <property type="entry name" value="Signal_recog_particl_SRP54_hlx"/>
</dbReference>
<dbReference type="EMBL" id="CDQK01000004">
    <property type="protein sequence ID" value="CEP23223.1"/>
    <property type="molecule type" value="Genomic_DNA"/>
</dbReference>
<dbReference type="Pfam" id="PF02978">
    <property type="entry name" value="SRP_SPB"/>
    <property type="match status" value="1"/>
</dbReference>
<reference evidence="16" key="1">
    <citation type="journal article" date="2015" name="J. Biotechnol.">
        <title>The structure of the Cyberlindnera jadinii genome and its relation to Candida utilis analyzed by the occurrence of single nucleotide polymorphisms.</title>
        <authorList>
            <person name="Rupp O."/>
            <person name="Brinkrolf K."/>
            <person name="Buerth C."/>
            <person name="Kunigo M."/>
            <person name="Schneider J."/>
            <person name="Jaenicke S."/>
            <person name="Goesmann A."/>
            <person name="Puehler A."/>
            <person name="Jaeger K.-E."/>
            <person name="Ernst J.F."/>
        </authorList>
    </citation>
    <scope>NUCLEOTIDE SEQUENCE [LARGE SCALE GENOMIC DNA]</scope>
    <source>
        <strain evidence="16">ATCC 18201 / CBS 1600 / BCRC 20928 / JCM 3617 / NBRC 0987 / NRRL Y-1542</strain>
    </source>
</reference>
<dbReference type="InterPro" id="IPR022941">
    <property type="entry name" value="SRP54"/>
</dbReference>
<evidence type="ECO:0000256" key="11">
    <source>
        <dbReference type="ARBA" id="ARBA00023274"/>
    </source>
</evidence>
<dbReference type="Pfam" id="PF00448">
    <property type="entry name" value="SRP54"/>
    <property type="match status" value="1"/>
</dbReference>
<dbReference type="Gene3D" id="3.40.50.300">
    <property type="entry name" value="P-loop containing nucleotide triphosphate hydrolases"/>
    <property type="match status" value="1"/>
</dbReference>